<dbReference type="InterPro" id="IPR044661">
    <property type="entry name" value="MED15a/b/c-like"/>
</dbReference>
<keyword evidence="3" id="KW-1185">Reference proteome</keyword>
<dbReference type="Proteomes" id="UP000289340">
    <property type="component" value="Chromosome 6"/>
</dbReference>
<gene>
    <name evidence="2" type="ORF">D0Y65_016315</name>
</gene>
<dbReference type="GO" id="GO:0031490">
    <property type="term" value="F:chromatin DNA binding"/>
    <property type="evidence" value="ECO:0007669"/>
    <property type="project" value="InterPro"/>
</dbReference>
<dbReference type="PANTHER" id="PTHR33137:SF37">
    <property type="entry name" value="MEDIATOR COMPLEX SUBUNIT 15 KIX DOMAIN-CONTAINING PROTEIN"/>
    <property type="match status" value="1"/>
</dbReference>
<name>A0A445KGD1_GLYSO</name>
<evidence type="ECO:0000313" key="2">
    <source>
        <dbReference type="EMBL" id="RZC09927.1"/>
    </source>
</evidence>
<organism evidence="2 3">
    <name type="scientific">Glycine soja</name>
    <name type="common">Wild soybean</name>
    <dbReference type="NCBI Taxonomy" id="3848"/>
    <lineage>
        <taxon>Eukaryota</taxon>
        <taxon>Viridiplantae</taxon>
        <taxon>Streptophyta</taxon>
        <taxon>Embryophyta</taxon>
        <taxon>Tracheophyta</taxon>
        <taxon>Spermatophyta</taxon>
        <taxon>Magnoliopsida</taxon>
        <taxon>eudicotyledons</taxon>
        <taxon>Gunneridae</taxon>
        <taxon>Pentapetalae</taxon>
        <taxon>rosids</taxon>
        <taxon>fabids</taxon>
        <taxon>Fabales</taxon>
        <taxon>Fabaceae</taxon>
        <taxon>Papilionoideae</taxon>
        <taxon>50 kb inversion clade</taxon>
        <taxon>NPAAA clade</taxon>
        <taxon>indigoferoid/millettioid clade</taxon>
        <taxon>Phaseoleae</taxon>
        <taxon>Glycine</taxon>
        <taxon>Glycine subgen. Soja</taxon>
    </lineage>
</organism>
<reference evidence="2 3" key="1">
    <citation type="submission" date="2018-09" db="EMBL/GenBank/DDBJ databases">
        <title>A high-quality reference genome of wild soybean provides a powerful tool to mine soybean genomes.</title>
        <authorList>
            <person name="Xie M."/>
            <person name="Chung C.Y.L."/>
            <person name="Li M.-W."/>
            <person name="Wong F.-L."/>
            <person name="Chan T.-F."/>
            <person name="Lam H.-M."/>
        </authorList>
    </citation>
    <scope>NUCLEOTIDE SEQUENCE [LARGE SCALE GENOMIC DNA]</scope>
    <source>
        <strain evidence="3">cv. W05</strain>
        <tissue evidence="2">Hypocotyl of etiolated seedlings</tissue>
    </source>
</reference>
<accession>A0A445KGD1</accession>
<feature type="region of interest" description="Disordered" evidence="1">
    <location>
        <begin position="72"/>
        <end position="111"/>
    </location>
</feature>
<dbReference type="EMBL" id="QZWG01000006">
    <property type="protein sequence ID" value="RZC09927.1"/>
    <property type="molecule type" value="Genomic_DNA"/>
</dbReference>
<dbReference type="PANTHER" id="PTHR33137">
    <property type="entry name" value="MEDIATOR OF RNA POLYMERASE II TRANSCRIPTION SUBUNIT 15A-RELATED"/>
    <property type="match status" value="1"/>
</dbReference>
<dbReference type="AlphaFoldDB" id="A0A445KGD1"/>
<evidence type="ECO:0000256" key="1">
    <source>
        <dbReference type="SAM" id="MobiDB-lite"/>
    </source>
</evidence>
<proteinExistence type="predicted"/>
<dbReference type="GO" id="GO:0003713">
    <property type="term" value="F:transcription coactivator activity"/>
    <property type="evidence" value="ECO:0007669"/>
    <property type="project" value="InterPro"/>
</dbReference>
<sequence>QPPKIREMAKCEHHKRALENTFALFQVNKSEITPDFEQRVDNIEKYIYSITKPKYVSSQLQISQVEATSTNIPTSQVMGPHDSHMTQPNSHQVANQSSAADPQEESVKQQGYGNVVQQQTSGEITPPVISTSGILASPLLENCNEENENCQGHIVISDDASPAMQHSINVMNFVSAEALVDSCEDIGMVFHLNDGKSTLEPLNGPPLSAIGSDLEGVNVTDSQARYLTRRKFAPRERNMNHFINSMPASEIFLQLTSSEKLFSNSSTSQENNALSEEIKEINMRLIDTEVVADKGKIVTTAAEGYIAHGEGLTVKLLFNSVSVNVNPMSNHANNSTALVAYSCKLSTLLGCHYR</sequence>
<feature type="non-terminal residue" evidence="2">
    <location>
        <position position="1"/>
    </location>
</feature>
<feature type="compositionally biased region" description="Polar residues" evidence="1">
    <location>
        <begin position="85"/>
        <end position="100"/>
    </location>
</feature>
<protein>
    <submittedName>
        <fullName evidence="2">Uncharacterized protein</fullName>
    </submittedName>
</protein>
<evidence type="ECO:0000313" key="3">
    <source>
        <dbReference type="Proteomes" id="UP000289340"/>
    </source>
</evidence>
<comment type="caution">
    <text evidence="2">The sequence shown here is derived from an EMBL/GenBank/DDBJ whole genome shotgun (WGS) entry which is preliminary data.</text>
</comment>